<dbReference type="STRING" id="490629.SAMN05216266_12262"/>
<evidence type="ECO:0008006" key="4">
    <source>
        <dbReference type="Google" id="ProtNLM"/>
    </source>
</evidence>
<feature type="signal peptide" evidence="1">
    <location>
        <begin position="1"/>
        <end position="26"/>
    </location>
</feature>
<evidence type="ECO:0000256" key="1">
    <source>
        <dbReference type="SAM" id="SignalP"/>
    </source>
</evidence>
<dbReference type="RefSeq" id="WP_091677532.1">
    <property type="nucleotide sequence ID" value="NZ_FOKG01000022.1"/>
</dbReference>
<proteinExistence type="predicted"/>
<accession>A0A1I1C9C8</accession>
<gene>
    <name evidence="2" type="ORF">SAMN05216266_12262</name>
</gene>
<sequence>MVYRRIVFLGAASALLVAAGAGTAAAAATGTAGVHRGDVCTQPSQSCSGSASFVRHGEHLYIWDNAGEGRQVAVEYERSDVSQKGQAWNARGFASEPTDHNMNMPENATIKYRVCLGVYDADEGTRYINYLSCSAWKTERAS</sequence>
<evidence type="ECO:0000313" key="2">
    <source>
        <dbReference type="EMBL" id="SFB58626.1"/>
    </source>
</evidence>
<reference evidence="3" key="1">
    <citation type="submission" date="2016-10" db="EMBL/GenBank/DDBJ databases">
        <authorList>
            <person name="Varghese N."/>
            <person name="Submissions S."/>
        </authorList>
    </citation>
    <scope>NUCLEOTIDE SEQUENCE [LARGE SCALE GENOMIC DNA]</scope>
    <source>
        <strain evidence="3">CGMCC 4.3568</strain>
    </source>
</reference>
<dbReference type="EMBL" id="FOKG01000022">
    <property type="protein sequence ID" value="SFB58626.1"/>
    <property type="molecule type" value="Genomic_DNA"/>
</dbReference>
<evidence type="ECO:0000313" key="3">
    <source>
        <dbReference type="Proteomes" id="UP000243799"/>
    </source>
</evidence>
<keyword evidence="1" id="KW-0732">Signal</keyword>
<dbReference type="OrthoDB" id="3638704at2"/>
<feature type="chain" id="PRO_5017376900" description="Secreted protein" evidence="1">
    <location>
        <begin position="27"/>
        <end position="142"/>
    </location>
</feature>
<keyword evidence="3" id="KW-1185">Reference proteome</keyword>
<organism evidence="2 3">
    <name type="scientific">Amycolatopsis marina</name>
    <dbReference type="NCBI Taxonomy" id="490629"/>
    <lineage>
        <taxon>Bacteria</taxon>
        <taxon>Bacillati</taxon>
        <taxon>Actinomycetota</taxon>
        <taxon>Actinomycetes</taxon>
        <taxon>Pseudonocardiales</taxon>
        <taxon>Pseudonocardiaceae</taxon>
        <taxon>Amycolatopsis</taxon>
    </lineage>
</organism>
<dbReference type="AlphaFoldDB" id="A0A1I1C9C8"/>
<protein>
    <recommendedName>
        <fullName evidence="4">Secreted protein</fullName>
    </recommendedName>
</protein>
<name>A0A1I1C9C8_9PSEU</name>
<dbReference type="Proteomes" id="UP000243799">
    <property type="component" value="Unassembled WGS sequence"/>
</dbReference>